<feature type="region of interest" description="Disordered" evidence="1">
    <location>
        <begin position="96"/>
        <end position="135"/>
    </location>
</feature>
<reference evidence="2" key="1">
    <citation type="submission" date="2022-01" db="EMBL/GenBank/DDBJ databases">
        <authorList>
            <person name="King R."/>
        </authorList>
    </citation>
    <scope>NUCLEOTIDE SEQUENCE</scope>
</reference>
<protein>
    <submittedName>
        <fullName evidence="2">Uncharacterized protein</fullName>
    </submittedName>
</protein>
<dbReference type="GO" id="GO:0003723">
    <property type="term" value="F:RNA binding"/>
    <property type="evidence" value="ECO:0007669"/>
    <property type="project" value="InterPro"/>
</dbReference>
<accession>A0A9N9TIF4</accession>
<organism evidence="2 3">
    <name type="scientific">Phyllotreta striolata</name>
    <name type="common">Striped flea beetle</name>
    <name type="synonym">Crioceris striolata</name>
    <dbReference type="NCBI Taxonomy" id="444603"/>
    <lineage>
        <taxon>Eukaryota</taxon>
        <taxon>Metazoa</taxon>
        <taxon>Ecdysozoa</taxon>
        <taxon>Arthropoda</taxon>
        <taxon>Hexapoda</taxon>
        <taxon>Insecta</taxon>
        <taxon>Pterygota</taxon>
        <taxon>Neoptera</taxon>
        <taxon>Endopterygota</taxon>
        <taxon>Coleoptera</taxon>
        <taxon>Polyphaga</taxon>
        <taxon>Cucujiformia</taxon>
        <taxon>Chrysomeloidea</taxon>
        <taxon>Chrysomelidae</taxon>
        <taxon>Galerucinae</taxon>
        <taxon>Alticini</taxon>
        <taxon>Phyllotreta</taxon>
    </lineage>
</organism>
<dbReference type="InterPro" id="IPR036322">
    <property type="entry name" value="WD40_repeat_dom_sf"/>
</dbReference>
<dbReference type="PANTHER" id="PTHR14435:SF2">
    <property type="entry name" value="ZINC FINGER PROTEIN 106"/>
    <property type="match status" value="1"/>
</dbReference>
<gene>
    <name evidence="2" type="ORF">PHYEVI_LOCUS884</name>
</gene>
<dbReference type="Gene3D" id="2.130.10.10">
    <property type="entry name" value="YVTN repeat-like/Quinoprotein amine dehydrogenase"/>
    <property type="match status" value="1"/>
</dbReference>
<dbReference type="AlphaFoldDB" id="A0A9N9TIF4"/>
<evidence type="ECO:0000256" key="1">
    <source>
        <dbReference type="SAM" id="MobiDB-lite"/>
    </source>
</evidence>
<feature type="compositionally biased region" description="Polar residues" evidence="1">
    <location>
        <begin position="97"/>
        <end position="112"/>
    </location>
</feature>
<dbReference type="Proteomes" id="UP001153712">
    <property type="component" value="Chromosome 1"/>
</dbReference>
<feature type="compositionally biased region" description="Polar residues" evidence="1">
    <location>
        <begin position="198"/>
        <end position="214"/>
    </location>
</feature>
<feature type="compositionally biased region" description="Pro residues" evidence="1">
    <location>
        <begin position="1"/>
        <end position="11"/>
    </location>
</feature>
<evidence type="ECO:0000313" key="2">
    <source>
        <dbReference type="EMBL" id="CAG9854422.1"/>
    </source>
</evidence>
<keyword evidence="3" id="KW-1185">Reference proteome</keyword>
<feature type="region of interest" description="Disordered" evidence="1">
    <location>
        <begin position="575"/>
        <end position="600"/>
    </location>
</feature>
<proteinExistence type="predicted"/>
<evidence type="ECO:0000313" key="3">
    <source>
        <dbReference type="Proteomes" id="UP001153712"/>
    </source>
</evidence>
<dbReference type="InterPro" id="IPR042622">
    <property type="entry name" value="Znf106"/>
</dbReference>
<dbReference type="GO" id="GO:0016020">
    <property type="term" value="C:membrane"/>
    <property type="evidence" value="ECO:0007669"/>
    <property type="project" value="TreeGrafter"/>
</dbReference>
<dbReference type="InterPro" id="IPR015943">
    <property type="entry name" value="WD40/YVTN_repeat-like_dom_sf"/>
</dbReference>
<feature type="region of interest" description="Disordered" evidence="1">
    <location>
        <begin position="165"/>
        <end position="214"/>
    </location>
</feature>
<dbReference type="PANTHER" id="PTHR14435">
    <property type="entry name" value="ZINC FINGER PROTEIN 106"/>
    <property type="match status" value="1"/>
</dbReference>
<dbReference type="OrthoDB" id="10002522at2759"/>
<sequence length="901" mass="103605">MYLPTALPPEPQTSTKQAQQSRQNWKINLEGSKQRKYKCNEQGTARPRGTMRDIRFYNERQQTPMYRNNNSSRWDVNDVYRRNNNNYRGNRTYYAPNYQNRFSPRYTPNQPLNRGKIPQKSSVQEKPHLLDEDSEEYVNNKIQQTSAIIMRQLLNPEEDIIQAKNNNSKLPEYPKEQAKVTEKPSTPIKNNKRRRNDSSNTLVSTENKPDKSTTYTAEQISNKIMAHLINLNDGRKKNLIIRGTSSVYDDAITNILKQKRLEISRALRNVRLKSADVTDSSELINSIIPDMGIKIEDLPQEILEELQNTFENLEEIEDYESINSDDNEIFIRESDVCFNVGSPDNNSMQSNSSEAPIKNELDDLANQPDKDFNEMEASTNQIDTELNEMDVSTNQIDKDLNEMDASTNHIETDFNEIDHSEIKIEEHHIEDDSVTIRESDVCLDMPSSQHSDLIQIKSEIDLPSNKVDSDITNTLSDDTKELDTNKEMAVPDKSDSMTIEEFIKMNFKFLPKNYSQALKQMSTIDEYIKKLMDYRQRCFIALDKRIKRKKRKRREEKSTDLTVKRSTDEAVVEETLSNVKTPSSMKETTSNNDNNLETNKDEGATNFTDIKEKVLVLKVCDLSLLVATESGKIYFYDLNLLDSNFWSCEYLLHVTTLPITYLAYKVGEDKKPYLFVGSAESSLKIYNFYSKCLLKNIELDDSVQCMDENWGSVFLGCLRGTIMRYSIEKQQIEYKDQFFTERILTIKATVEGARRVLLIGTRNSPIMIRDAMNGLLLRKIDTNDSTVYSMVIHKNYIICGTQSFDILIFNFHNGQLEHRFDATMSKGVPCMKLVGKCLFAGCRNGNIYVFNLETNVLLDTLRGPGDVIVSMEILNNQVIIGTLSLKMVSVPISSKVLSELN</sequence>
<feature type="region of interest" description="Disordered" evidence="1">
    <location>
        <begin position="1"/>
        <end position="22"/>
    </location>
</feature>
<feature type="compositionally biased region" description="Basic and acidic residues" evidence="1">
    <location>
        <begin position="172"/>
        <end position="182"/>
    </location>
</feature>
<name>A0A9N9TIF4_PHYSR</name>
<feature type="compositionally biased region" description="Polar residues" evidence="1">
    <location>
        <begin position="575"/>
        <end position="597"/>
    </location>
</feature>
<dbReference type="GO" id="GO:0017124">
    <property type="term" value="F:SH3 domain binding"/>
    <property type="evidence" value="ECO:0007669"/>
    <property type="project" value="TreeGrafter"/>
</dbReference>
<dbReference type="GO" id="GO:0005829">
    <property type="term" value="C:cytosol"/>
    <property type="evidence" value="ECO:0007669"/>
    <property type="project" value="TreeGrafter"/>
</dbReference>
<dbReference type="SUPFAM" id="SSF50978">
    <property type="entry name" value="WD40 repeat-like"/>
    <property type="match status" value="1"/>
</dbReference>
<dbReference type="EMBL" id="OU900094">
    <property type="protein sequence ID" value="CAG9854422.1"/>
    <property type="molecule type" value="Genomic_DNA"/>
</dbReference>
<feature type="compositionally biased region" description="Polar residues" evidence="1">
    <location>
        <begin position="12"/>
        <end position="22"/>
    </location>
</feature>